<comment type="caution">
    <text evidence="1">The sequence shown here is derived from an EMBL/GenBank/DDBJ whole genome shotgun (WGS) entry which is preliminary data.</text>
</comment>
<accession>A0AAV7J5F2</accession>
<organism evidence="1 2">
    <name type="scientific">Cotesia glomerata</name>
    <name type="common">Lepidopteran parasitic wasp</name>
    <name type="synonym">Apanteles glomeratus</name>
    <dbReference type="NCBI Taxonomy" id="32391"/>
    <lineage>
        <taxon>Eukaryota</taxon>
        <taxon>Metazoa</taxon>
        <taxon>Ecdysozoa</taxon>
        <taxon>Arthropoda</taxon>
        <taxon>Hexapoda</taxon>
        <taxon>Insecta</taxon>
        <taxon>Pterygota</taxon>
        <taxon>Neoptera</taxon>
        <taxon>Endopterygota</taxon>
        <taxon>Hymenoptera</taxon>
        <taxon>Apocrita</taxon>
        <taxon>Ichneumonoidea</taxon>
        <taxon>Braconidae</taxon>
        <taxon>Microgastrinae</taxon>
        <taxon>Cotesia</taxon>
    </lineage>
</organism>
<dbReference type="EMBL" id="JAHXZJ010000001">
    <property type="protein sequence ID" value="KAH0567296.1"/>
    <property type="molecule type" value="Genomic_DNA"/>
</dbReference>
<name>A0AAV7J5F2_COTGL</name>
<proteinExistence type="predicted"/>
<reference evidence="1 2" key="1">
    <citation type="journal article" date="2021" name="J. Hered.">
        <title>A chromosome-level genome assembly of the parasitoid wasp, Cotesia glomerata (Hymenoptera: Braconidae).</title>
        <authorList>
            <person name="Pinto B.J."/>
            <person name="Weis J.J."/>
            <person name="Gamble T."/>
            <person name="Ode P.J."/>
            <person name="Paul R."/>
            <person name="Zaspel J.M."/>
        </authorList>
    </citation>
    <scope>NUCLEOTIDE SEQUENCE [LARGE SCALE GENOMIC DNA]</scope>
    <source>
        <strain evidence="1">CgM1</strain>
    </source>
</reference>
<keyword evidence="2" id="KW-1185">Reference proteome</keyword>
<evidence type="ECO:0000313" key="2">
    <source>
        <dbReference type="Proteomes" id="UP000826195"/>
    </source>
</evidence>
<dbReference type="AlphaFoldDB" id="A0AAV7J5F2"/>
<sequence>MKIPVCSQLPSEEGEPLLSGEITAARTESRLWEKTRCYGRYVDTPDDRYSLQPRVPSWDFETKFSESDHRFTPLVPLILYFCLRITSRVEETLVVSQVSGNYSGLLQSAMTAA</sequence>
<gene>
    <name evidence="1" type="ORF">KQX54_008179</name>
</gene>
<evidence type="ECO:0000313" key="1">
    <source>
        <dbReference type="EMBL" id="KAH0567296.1"/>
    </source>
</evidence>
<dbReference type="Proteomes" id="UP000826195">
    <property type="component" value="Unassembled WGS sequence"/>
</dbReference>
<protein>
    <submittedName>
        <fullName evidence="1">Uncharacterized protein</fullName>
    </submittedName>
</protein>